<reference evidence="2 3" key="1">
    <citation type="submission" date="2020-04" db="EMBL/GenBank/DDBJ databases">
        <title>Hymenobacter polaris sp. nov., isolated from Arctic soil.</title>
        <authorList>
            <person name="Dahal R.H."/>
        </authorList>
    </citation>
    <scope>NUCLEOTIDE SEQUENCE [LARGE SCALE GENOMIC DNA]</scope>
    <source>
        <strain evidence="2 3">RP-2-7</strain>
    </source>
</reference>
<dbReference type="GO" id="GO:0071949">
    <property type="term" value="F:FAD binding"/>
    <property type="evidence" value="ECO:0007669"/>
    <property type="project" value="InterPro"/>
</dbReference>
<dbReference type="SMART" id="SM01034">
    <property type="entry name" value="BLUF"/>
    <property type="match status" value="1"/>
</dbReference>
<comment type="caution">
    <text evidence="2">The sequence shown here is derived from an EMBL/GenBank/DDBJ whole genome shotgun (WGS) entry which is preliminary data.</text>
</comment>
<evidence type="ECO:0000313" key="2">
    <source>
        <dbReference type="EMBL" id="NML64670.1"/>
    </source>
</evidence>
<dbReference type="InterPro" id="IPR036046">
    <property type="entry name" value="Acylphosphatase-like_dom_sf"/>
</dbReference>
<dbReference type="SUPFAM" id="SSF54975">
    <property type="entry name" value="Acylphosphatase/BLUF domain-like"/>
    <property type="match status" value="1"/>
</dbReference>
<organism evidence="2 3">
    <name type="scientific">Hymenobacter polaris</name>
    <dbReference type="NCBI Taxonomy" id="2682546"/>
    <lineage>
        <taxon>Bacteria</taxon>
        <taxon>Pseudomonadati</taxon>
        <taxon>Bacteroidota</taxon>
        <taxon>Cytophagia</taxon>
        <taxon>Cytophagales</taxon>
        <taxon>Hymenobacteraceae</taxon>
        <taxon>Hymenobacter</taxon>
    </lineage>
</organism>
<dbReference type="AlphaFoldDB" id="A0A7Y0ACR2"/>
<dbReference type="EMBL" id="JABBGH010000001">
    <property type="protein sequence ID" value="NML64670.1"/>
    <property type="molecule type" value="Genomic_DNA"/>
</dbReference>
<keyword evidence="3" id="KW-1185">Reference proteome</keyword>
<evidence type="ECO:0000259" key="1">
    <source>
        <dbReference type="PROSITE" id="PS50925"/>
    </source>
</evidence>
<dbReference type="Proteomes" id="UP000559626">
    <property type="component" value="Unassembled WGS sequence"/>
</dbReference>
<proteinExistence type="predicted"/>
<protein>
    <submittedName>
        <fullName evidence="2">BLUF domain-containing protein</fullName>
    </submittedName>
</protein>
<dbReference type="PROSITE" id="PS50925">
    <property type="entry name" value="BLUF"/>
    <property type="match status" value="1"/>
</dbReference>
<dbReference type="Gene3D" id="3.30.70.100">
    <property type="match status" value="1"/>
</dbReference>
<dbReference type="Pfam" id="PF04940">
    <property type="entry name" value="BLUF"/>
    <property type="match status" value="1"/>
</dbReference>
<dbReference type="GO" id="GO:0009882">
    <property type="term" value="F:blue light photoreceptor activity"/>
    <property type="evidence" value="ECO:0007669"/>
    <property type="project" value="InterPro"/>
</dbReference>
<sequence length="154" mass="17176">MLVPQPLYQIIYHSLASGDGLPPEALAELLRQARSYNQAHRLTGLLLYTNQTKEFVQVLEGPRDEVQKIYEKIAVDPRHKHAFVLHEGEATGRMFPDWRMGFALAETQDLRATTGYFPLVAAPGYARPPGLAVHAPPQLRKFLSDFAGPVAVDN</sequence>
<accession>A0A7Y0ACR2</accession>
<feature type="domain" description="BLUF" evidence="1">
    <location>
        <begin position="7"/>
        <end position="101"/>
    </location>
</feature>
<evidence type="ECO:0000313" key="3">
    <source>
        <dbReference type="Proteomes" id="UP000559626"/>
    </source>
</evidence>
<name>A0A7Y0ACR2_9BACT</name>
<gene>
    <name evidence="2" type="ORF">HHL22_05575</name>
</gene>
<dbReference type="InterPro" id="IPR007024">
    <property type="entry name" value="BLUF_domain"/>
</dbReference>
<dbReference type="RefSeq" id="WP_169529954.1">
    <property type="nucleotide sequence ID" value="NZ_JABBGH010000001.1"/>
</dbReference>